<name>A0A843X432_COLES</name>
<dbReference type="SMART" id="SM00710">
    <property type="entry name" value="PbH1"/>
    <property type="match status" value="4"/>
</dbReference>
<gene>
    <name evidence="1" type="ORF">Taro_043413</name>
</gene>
<dbReference type="InterPro" id="IPR039279">
    <property type="entry name" value="QRT3-like"/>
</dbReference>
<evidence type="ECO:0000313" key="1">
    <source>
        <dbReference type="EMBL" id="MQM10520.1"/>
    </source>
</evidence>
<protein>
    <recommendedName>
        <fullName evidence="3">Polygalacturonase QRT3</fullName>
    </recommendedName>
</protein>
<organism evidence="1 2">
    <name type="scientific">Colocasia esculenta</name>
    <name type="common">Wild taro</name>
    <name type="synonym">Arum esculentum</name>
    <dbReference type="NCBI Taxonomy" id="4460"/>
    <lineage>
        <taxon>Eukaryota</taxon>
        <taxon>Viridiplantae</taxon>
        <taxon>Streptophyta</taxon>
        <taxon>Embryophyta</taxon>
        <taxon>Tracheophyta</taxon>
        <taxon>Spermatophyta</taxon>
        <taxon>Magnoliopsida</taxon>
        <taxon>Liliopsida</taxon>
        <taxon>Araceae</taxon>
        <taxon>Aroideae</taxon>
        <taxon>Colocasieae</taxon>
        <taxon>Colocasia</taxon>
    </lineage>
</organism>
<dbReference type="GO" id="GO:0004650">
    <property type="term" value="F:polygalacturonase activity"/>
    <property type="evidence" value="ECO:0007669"/>
    <property type="project" value="InterPro"/>
</dbReference>
<dbReference type="OrthoDB" id="1046782at2759"/>
<dbReference type="EMBL" id="NMUH01004691">
    <property type="protein sequence ID" value="MQM10520.1"/>
    <property type="molecule type" value="Genomic_DNA"/>
</dbReference>
<comment type="caution">
    <text evidence="1">The sequence shown here is derived from an EMBL/GenBank/DDBJ whole genome shotgun (WGS) entry which is preliminary data.</text>
</comment>
<dbReference type="Gene3D" id="2.160.20.10">
    <property type="entry name" value="Single-stranded right-handed beta-helix, Pectin lyase-like"/>
    <property type="match status" value="1"/>
</dbReference>
<dbReference type="InterPro" id="IPR011050">
    <property type="entry name" value="Pectin_lyase_fold/virulence"/>
</dbReference>
<dbReference type="PANTHER" id="PTHR33928:SF7">
    <property type="entry name" value="POLYGALACTURONASE QRT3"/>
    <property type="match status" value="1"/>
</dbReference>
<evidence type="ECO:0000313" key="2">
    <source>
        <dbReference type="Proteomes" id="UP000652761"/>
    </source>
</evidence>
<dbReference type="Proteomes" id="UP000652761">
    <property type="component" value="Unassembled WGS sequence"/>
</dbReference>
<sequence>MPGRKRSVHGGYYSQWVGAEVMGMAGFLLLLPSLPFAAASYELVTPPEHPRRTGLHLSLHDHAAPIQRRRSLLASNDGATLPLAFLGRSQGSTAASRVYHVVDYGADPTGRNDSSDAISRAISDAFQPPKTGRTLLSGIPDLGGAEVHLDGGTYLVGRPIRLPSSGGGNFKMHGGTLVADDDFPTDGYLIELWAASSSSGGGAAAAGSSGDLHYEYVTVRGLMLDANYRGGGIAIIDSLRTTVDNCYIAHFATDGVLVRGGHETYVRNSFIGQHITAGADPGEKNFTGVGINLDGNDNAVTDVTIFSAATGVAVSGQANILSGVHCYNKATGWGGIGIHLRLPGLTQTRIVNCYLDYTGILAEDPVQLLVANSFFLGDANVVLKSVKGVMRGVTIVDNLFSGNDKEVDIVQLDESSGKVFGDVDGVLVNRNVVRGMRERATVARGSARGNGTTWAVDFSPVLLFPDRIDYVQYTLRPHGGAAGGLLFQGHALRNVSSNRVVVESRSPISATVHVAVDQSVAAAA</sequence>
<dbReference type="PANTHER" id="PTHR33928">
    <property type="entry name" value="POLYGALACTURONASE QRT3"/>
    <property type="match status" value="1"/>
</dbReference>
<proteinExistence type="predicted"/>
<keyword evidence="2" id="KW-1185">Reference proteome</keyword>
<dbReference type="InterPro" id="IPR006626">
    <property type="entry name" value="PbH1"/>
</dbReference>
<evidence type="ECO:0008006" key="3">
    <source>
        <dbReference type="Google" id="ProtNLM"/>
    </source>
</evidence>
<dbReference type="InterPro" id="IPR012334">
    <property type="entry name" value="Pectin_lyas_fold"/>
</dbReference>
<dbReference type="SUPFAM" id="SSF51126">
    <property type="entry name" value="Pectin lyase-like"/>
    <property type="match status" value="1"/>
</dbReference>
<dbReference type="AlphaFoldDB" id="A0A843X432"/>
<reference evidence="1" key="1">
    <citation type="submission" date="2017-07" db="EMBL/GenBank/DDBJ databases">
        <title>Taro Niue Genome Assembly and Annotation.</title>
        <authorList>
            <person name="Atibalentja N."/>
            <person name="Keating K."/>
            <person name="Fields C.J."/>
        </authorList>
    </citation>
    <scope>NUCLEOTIDE SEQUENCE</scope>
    <source>
        <strain evidence="1">Niue_2</strain>
        <tissue evidence="1">Leaf</tissue>
    </source>
</reference>
<accession>A0A843X432</accession>